<dbReference type="EMBL" id="CP037940">
    <property type="protein sequence ID" value="QBO36172.1"/>
    <property type="molecule type" value="Genomic_DNA"/>
</dbReference>
<feature type="transmembrane region" description="Helical" evidence="1">
    <location>
        <begin position="82"/>
        <end position="104"/>
    </location>
</feature>
<proteinExistence type="predicted"/>
<dbReference type="GO" id="GO:0042802">
    <property type="term" value="F:identical protein binding"/>
    <property type="evidence" value="ECO:0007669"/>
    <property type="project" value="TreeGrafter"/>
</dbReference>
<reference evidence="4" key="1">
    <citation type="submission" date="2019-03" db="EMBL/GenBank/DDBJ databases">
        <title>Weissella sp. 26KH-42 Genome sequencing.</title>
        <authorList>
            <person name="Heo J."/>
            <person name="Kim S.-J."/>
            <person name="Kim J.-S."/>
            <person name="Hong S.-B."/>
            <person name="Kwon S.-W."/>
        </authorList>
    </citation>
    <scope>NUCLEOTIDE SEQUENCE [LARGE SCALE GENOMIC DNA]</scope>
    <source>
        <strain evidence="4">26KH-42</strain>
    </source>
</reference>
<keyword evidence="1" id="KW-0472">Membrane</keyword>
<dbReference type="InterPro" id="IPR032834">
    <property type="entry name" value="NatK-like_C"/>
</dbReference>
<feature type="domain" description="Sensor histidine kinase NatK-like C-terminal" evidence="2">
    <location>
        <begin position="329"/>
        <end position="430"/>
    </location>
</feature>
<keyword evidence="1" id="KW-0812">Transmembrane</keyword>
<feature type="transmembrane region" description="Helical" evidence="1">
    <location>
        <begin position="44"/>
        <end position="70"/>
    </location>
</feature>
<dbReference type="Pfam" id="PF14501">
    <property type="entry name" value="HATPase_c_5"/>
    <property type="match status" value="1"/>
</dbReference>
<feature type="transmembrane region" description="Helical" evidence="1">
    <location>
        <begin position="14"/>
        <end position="32"/>
    </location>
</feature>
<keyword evidence="4" id="KW-1185">Reference proteome</keyword>
<name>A0A4P6YTY6_9LACO</name>
<dbReference type="OrthoDB" id="1652078at2"/>
<dbReference type="RefSeq" id="WP_133363250.1">
    <property type="nucleotide sequence ID" value="NZ_CP037940.1"/>
</dbReference>
<evidence type="ECO:0000313" key="4">
    <source>
        <dbReference type="Proteomes" id="UP000292886"/>
    </source>
</evidence>
<protein>
    <submittedName>
        <fullName evidence="3">GHKL domain-containing protein</fullName>
    </submittedName>
</protein>
<evidence type="ECO:0000256" key="1">
    <source>
        <dbReference type="SAM" id="Phobius"/>
    </source>
</evidence>
<dbReference type="Gene3D" id="3.30.565.10">
    <property type="entry name" value="Histidine kinase-like ATPase, C-terminal domain"/>
    <property type="match status" value="1"/>
</dbReference>
<feature type="transmembrane region" description="Helical" evidence="1">
    <location>
        <begin position="156"/>
        <end position="178"/>
    </location>
</feature>
<accession>A0A4P6YTY6</accession>
<gene>
    <name evidence="3" type="ORF">EQG49_06710</name>
</gene>
<dbReference type="InterPro" id="IPR036890">
    <property type="entry name" value="HATPase_C_sf"/>
</dbReference>
<dbReference type="SUPFAM" id="SSF55874">
    <property type="entry name" value="ATPase domain of HSP90 chaperone/DNA topoisomerase II/histidine kinase"/>
    <property type="match status" value="1"/>
</dbReference>
<feature type="transmembrane region" description="Helical" evidence="1">
    <location>
        <begin position="116"/>
        <end position="135"/>
    </location>
</feature>
<dbReference type="PANTHER" id="PTHR40448:SF1">
    <property type="entry name" value="TWO-COMPONENT SENSOR HISTIDINE KINASE"/>
    <property type="match status" value="1"/>
</dbReference>
<dbReference type="PANTHER" id="PTHR40448">
    <property type="entry name" value="TWO-COMPONENT SENSOR HISTIDINE KINASE"/>
    <property type="match status" value="1"/>
</dbReference>
<sequence length="433" mass="49011">MNYISVGNLFANEYLNNFVLLVVVYIFNWRYIRHSRLIHVVNLGFWVVSPLLTGESTLFYYFYLLVCVLITKNLKNARVIEIGYYLSFVILLMSSMVGDVITLMMTGKYVRNNIEFVLATNVIALIIGIGVAVWFKKILNLTNVTRAIFDKKIENITVSSIRLYMIIISGLVIVLQIYGIQQKYEIIATTVSLILIGALLSYIRKMDVIASEFVNAESLQVEYRYLQKYNVLLRNTNNQARALKHDMNNILVVAHQMAVDEEVEELTNYLDGTIKTLSQSFIGLSIWGELSKIRSVILKEILQAKVSELLQNNVTVRVSVDEGFDTILDAVDIVRIIGNVMDNALENLKTMSEQNQLIELVLLNTNRGNSIIISNVVDSKVDSTKILAKGYTTKKNHEGQGLVNVQKIFSAYPNSSFSISTKAGRFTIKMNNI</sequence>
<dbReference type="AlphaFoldDB" id="A0A4P6YTY6"/>
<evidence type="ECO:0000313" key="3">
    <source>
        <dbReference type="EMBL" id="QBO36172.1"/>
    </source>
</evidence>
<evidence type="ECO:0000259" key="2">
    <source>
        <dbReference type="Pfam" id="PF14501"/>
    </source>
</evidence>
<keyword evidence="1" id="KW-1133">Transmembrane helix</keyword>
<organism evidence="3 4">
    <name type="scientific">Periweissella cryptocerci</name>
    <dbReference type="NCBI Taxonomy" id="2506420"/>
    <lineage>
        <taxon>Bacteria</taxon>
        <taxon>Bacillati</taxon>
        <taxon>Bacillota</taxon>
        <taxon>Bacilli</taxon>
        <taxon>Lactobacillales</taxon>
        <taxon>Lactobacillaceae</taxon>
        <taxon>Periweissella</taxon>
    </lineage>
</organism>
<dbReference type="Proteomes" id="UP000292886">
    <property type="component" value="Chromosome"/>
</dbReference>
<feature type="transmembrane region" description="Helical" evidence="1">
    <location>
        <begin position="184"/>
        <end position="203"/>
    </location>
</feature>
<dbReference type="KEGG" id="wei:EQG49_06710"/>